<feature type="domain" description="Solute-binding protein family 3/N-terminal" evidence="3">
    <location>
        <begin position="23"/>
        <end position="248"/>
    </location>
</feature>
<dbReference type="InterPro" id="IPR001638">
    <property type="entry name" value="Solute-binding_3/MltF_N"/>
</dbReference>
<evidence type="ECO:0000256" key="1">
    <source>
        <dbReference type="ARBA" id="ARBA00022729"/>
    </source>
</evidence>
<accession>A0A401FXH6</accession>
<dbReference type="Pfam" id="PF00497">
    <property type="entry name" value="SBP_bac_3"/>
    <property type="match status" value="1"/>
</dbReference>
<name>A0A401FXH6_9BACT</name>
<keyword evidence="5" id="KW-1185">Reference proteome</keyword>
<dbReference type="EMBL" id="BEXT01000001">
    <property type="protein sequence ID" value="GBC61649.1"/>
    <property type="molecule type" value="Genomic_DNA"/>
</dbReference>
<keyword evidence="1 2" id="KW-0732">Signal</keyword>
<evidence type="ECO:0000256" key="2">
    <source>
        <dbReference type="SAM" id="SignalP"/>
    </source>
</evidence>
<dbReference type="SMART" id="SM00062">
    <property type="entry name" value="PBPb"/>
    <property type="match status" value="1"/>
</dbReference>
<dbReference type="SUPFAM" id="SSF53850">
    <property type="entry name" value="Periplasmic binding protein-like II"/>
    <property type="match status" value="1"/>
</dbReference>
<reference evidence="5" key="1">
    <citation type="submission" date="2017-11" db="EMBL/GenBank/DDBJ databases">
        <authorList>
            <person name="Watanabe M."/>
            <person name="Kojima H."/>
        </authorList>
    </citation>
    <scope>NUCLEOTIDE SEQUENCE [LARGE SCALE GENOMIC DNA]</scope>
    <source>
        <strain evidence="5">Tokyo 01</strain>
    </source>
</reference>
<feature type="chain" id="PRO_5019051263" evidence="2">
    <location>
        <begin position="22"/>
        <end position="248"/>
    </location>
</feature>
<comment type="caution">
    <text evidence="4">The sequence shown here is derived from an EMBL/GenBank/DDBJ whole genome shotgun (WGS) entry which is preliminary data.</text>
</comment>
<feature type="signal peptide" evidence="2">
    <location>
        <begin position="1"/>
        <end position="21"/>
    </location>
</feature>
<gene>
    <name evidence="4" type="ORF">DENIS_2611</name>
</gene>
<dbReference type="AlphaFoldDB" id="A0A401FXH6"/>
<dbReference type="PANTHER" id="PTHR35936">
    <property type="entry name" value="MEMBRANE-BOUND LYTIC MUREIN TRANSGLYCOSYLASE F"/>
    <property type="match status" value="1"/>
</dbReference>
<organism evidence="4 5">
    <name type="scientific">Desulfonema ishimotonii</name>
    <dbReference type="NCBI Taxonomy" id="45657"/>
    <lineage>
        <taxon>Bacteria</taxon>
        <taxon>Pseudomonadati</taxon>
        <taxon>Thermodesulfobacteriota</taxon>
        <taxon>Desulfobacteria</taxon>
        <taxon>Desulfobacterales</taxon>
        <taxon>Desulfococcaceae</taxon>
        <taxon>Desulfonema</taxon>
    </lineage>
</organism>
<dbReference type="Proteomes" id="UP000288096">
    <property type="component" value="Unassembled WGS sequence"/>
</dbReference>
<proteinExistence type="predicted"/>
<evidence type="ECO:0000313" key="4">
    <source>
        <dbReference type="EMBL" id="GBC61649.1"/>
    </source>
</evidence>
<evidence type="ECO:0000259" key="3">
    <source>
        <dbReference type="SMART" id="SM00062"/>
    </source>
</evidence>
<evidence type="ECO:0000313" key="5">
    <source>
        <dbReference type="Proteomes" id="UP000288096"/>
    </source>
</evidence>
<dbReference type="Gene3D" id="3.40.190.10">
    <property type="entry name" value="Periplasmic binding protein-like II"/>
    <property type="match status" value="2"/>
</dbReference>
<dbReference type="PANTHER" id="PTHR35936:SF25">
    <property type="entry name" value="ABC TRANSPORTER SUBSTRATE-BINDING PROTEIN"/>
    <property type="match status" value="1"/>
</dbReference>
<reference evidence="5" key="2">
    <citation type="submission" date="2019-01" db="EMBL/GenBank/DDBJ databases">
        <title>Genome sequence of Desulfonema ishimotonii strain Tokyo 01.</title>
        <authorList>
            <person name="Fukui M."/>
        </authorList>
    </citation>
    <scope>NUCLEOTIDE SEQUENCE [LARGE SCALE GENOMIC DNA]</scope>
    <source>
        <strain evidence="5">Tokyo 01</strain>
    </source>
</reference>
<sequence length="248" mass="28171">MFVILGVSISLFMLPTMQSTAAPLQVVTFEQAPAEYEEQGVIKGIAVDIVKEVFARMHQPILLNLYPFANSINRIKKRKVDAIFAVTKKPERELFLNYTSEVLLDQTATLYVRKNSQIKFDGDFRKLSDYTFGVVNKATYGYKFDNAVTTGIISKIEGVSAYRLNVLKLVKNRLDIIVGPRLGILYEIKKLGQQEAVKELSPSIESVPTYIAFSKTRVMPDIIEQFDLILKEIKKDGTYEKIIQSYIK</sequence>
<protein>
    <submittedName>
        <fullName evidence="4">Amino acid ABC transporter substrate-binding pro tein</fullName>
    </submittedName>
</protein>